<keyword evidence="1" id="KW-0732">Signal</keyword>
<dbReference type="Gramene" id="PVH65418">
    <property type="protein sequence ID" value="PVH65418"/>
    <property type="gene ID" value="PAHAL_2G488100"/>
</dbReference>
<reference evidence="2" key="1">
    <citation type="submission" date="2018-04" db="EMBL/GenBank/DDBJ databases">
        <title>WGS assembly of Panicum hallii.</title>
        <authorList>
            <person name="Lovell J."/>
            <person name="Jenkins J."/>
            <person name="Lowry D."/>
            <person name="Mamidi S."/>
            <person name="Sreedasyam A."/>
            <person name="Weng X."/>
            <person name="Barry K."/>
            <person name="Bonette J."/>
            <person name="Campitelli B."/>
            <person name="Daum C."/>
            <person name="Gordon S."/>
            <person name="Gould B."/>
            <person name="Lipzen A."/>
            <person name="Macqueen A."/>
            <person name="Palacio-Mejia J."/>
            <person name="Plott C."/>
            <person name="Shakirov E."/>
            <person name="Shu S."/>
            <person name="Yoshinaga Y."/>
            <person name="Zane M."/>
            <person name="Rokhsar D."/>
            <person name="Grimwood J."/>
            <person name="Schmutz J."/>
            <person name="Juenger T."/>
        </authorList>
    </citation>
    <scope>NUCLEOTIDE SEQUENCE [LARGE SCALE GENOMIC DNA]</scope>
    <source>
        <strain evidence="2">FIL2</strain>
    </source>
</reference>
<name>A0A2T8KTB2_9POAL</name>
<evidence type="ECO:0000256" key="1">
    <source>
        <dbReference type="SAM" id="SignalP"/>
    </source>
</evidence>
<sequence length="99" mass="10771">MSQCVKGTWPPLFDLLWLQLLLLFRSNSPIRIVTASLPSSIPADKLRPGKLQLHGRARAPGSAGVDRRGRLAEVGMCPCMVGARHELGYRGDSGEVYGI</sequence>
<accession>A0A2T8KTB2</accession>
<organism evidence="2">
    <name type="scientific">Panicum hallii</name>
    <dbReference type="NCBI Taxonomy" id="206008"/>
    <lineage>
        <taxon>Eukaryota</taxon>
        <taxon>Viridiplantae</taxon>
        <taxon>Streptophyta</taxon>
        <taxon>Embryophyta</taxon>
        <taxon>Tracheophyta</taxon>
        <taxon>Spermatophyta</taxon>
        <taxon>Magnoliopsida</taxon>
        <taxon>Liliopsida</taxon>
        <taxon>Poales</taxon>
        <taxon>Poaceae</taxon>
        <taxon>PACMAD clade</taxon>
        <taxon>Panicoideae</taxon>
        <taxon>Panicodae</taxon>
        <taxon>Paniceae</taxon>
        <taxon>Panicinae</taxon>
        <taxon>Panicum</taxon>
        <taxon>Panicum sect. Panicum</taxon>
    </lineage>
</organism>
<dbReference type="AlphaFoldDB" id="A0A2T8KTB2"/>
<dbReference type="Proteomes" id="UP000243499">
    <property type="component" value="Chromosome 2"/>
</dbReference>
<gene>
    <name evidence="2" type="ORF">PAHAL_2G488100</name>
</gene>
<feature type="chain" id="PRO_5015550176" description="Secreted protein" evidence="1">
    <location>
        <begin position="36"/>
        <end position="99"/>
    </location>
</feature>
<evidence type="ECO:0008006" key="3">
    <source>
        <dbReference type="Google" id="ProtNLM"/>
    </source>
</evidence>
<proteinExistence type="predicted"/>
<feature type="signal peptide" evidence="1">
    <location>
        <begin position="1"/>
        <end position="35"/>
    </location>
</feature>
<evidence type="ECO:0000313" key="2">
    <source>
        <dbReference type="EMBL" id="PVH65418.1"/>
    </source>
</evidence>
<dbReference type="EMBL" id="CM008047">
    <property type="protein sequence ID" value="PVH65418.1"/>
    <property type="molecule type" value="Genomic_DNA"/>
</dbReference>
<protein>
    <recommendedName>
        <fullName evidence="3">Secreted protein</fullName>
    </recommendedName>
</protein>